<dbReference type="Proteomes" id="UP000002058">
    <property type="component" value="Unassembled WGS sequence"/>
</dbReference>
<name>C4JIX2_UNCRE</name>
<evidence type="ECO:0008006" key="4">
    <source>
        <dbReference type="Google" id="ProtNLM"/>
    </source>
</evidence>
<keyword evidence="3" id="KW-1185">Reference proteome</keyword>
<evidence type="ECO:0000313" key="2">
    <source>
        <dbReference type="EMBL" id="EEP76730.1"/>
    </source>
</evidence>
<sequence length="248" mass="27460">MVCQGGSQCKKRAAAASSVRKLFCPLPYEPRYHQAHSLSNKLLRFSSVPTVEPRAALVLNRFTRSSTIVFATSNATAVLGLAPDWLVSRSFYSLIDESYLAQTVRCLENSKSNDTTAYLRVPLRGRFEEYDELGVIEKVDEFLNERDCQEEHKLAKYWPSKINDNRVLGPPNFPIDNFYGPLNTTLAKRVSASMEIEAIITCASDGIIVTIRPSKPGGYNPAHVNDAPGSLRGSAPPTQDENPTKEPP</sequence>
<dbReference type="EMBL" id="CH476615">
    <property type="protein sequence ID" value="EEP76730.1"/>
    <property type="molecule type" value="Genomic_DNA"/>
</dbReference>
<dbReference type="VEuPathDB" id="FungiDB:UREG_01579"/>
<dbReference type="GeneID" id="8438548"/>
<dbReference type="InParanoid" id="C4JIX2"/>
<evidence type="ECO:0000313" key="3">
    <source>
        <dbReference type="Proteomes" id="UP000002058"/>
    </source>
</evidence>
<dbReference type="KEGG" id="ure:UREG_01579"/>
<dbReference type="eggNOG" id="ENOG502S8B6">
    <property type="taxonomic scope" value="Eukaryota"/>
</dbReference>
<gene>
    <name evidence="2" type="ORF">UREG_01579</name>
</gene>
<organism evidence="2 3">
    <name type="scientific">Uncinocarpus reesii (strain UAMH 1704)</name>
    <dbReference type="NCBI Taxonomy" id="336963"/>
    <lineage>
        <taxon>Eukaryota</taxon>
        <taxon>Fungi</taxon>
        <taxon>Dikarya</taxon>
        <taxon>Ascomycota</taxon>
        <taxon>Pezizomycotina</taxon>
        <taxon>Eurotiomycetes</taxon>
        <taxon>Eurotiomycetidae</taxon>
        <taxon>Onygenales</taxon>
        <taxon>Onygenaceae</taxon>
        <taxon>Uncinocarpus</taxon>
    </lineage>
</organism>
<accession>C4JIX2</accession>
<dbReference type="AlphaFoldDB" id="C4JIX2"/>
<feature type="region of interest" description="Disordered" evidence="1">
    <location>
        <begin position="214"/>
        <end position="248"/>
    </location>
</feature>
<dbReference type="RefSeq" id="XP_002542063.1">
    <property type="nucleotide sequence ID" value="XM_002542017.1"/>
</dbReference>
<dbReference type="OrthoDB" id="411251at2759"/>
<evidence type="ECO:0000256" key="1">
    <source>
        <dbReference type="SAM" id="MobiDB-lite"/>
    </source>
</evidence>
<dbReference type="STRING" id="336963.C4JIX2"/>
<dbReference type="HOGENOM" id="CLU_1120815_0_0_1"/>
<protein>
    <recommendedName>
        <fullName evidence="4">PAS domain-containing protein</fullName>
    </recommendedName>
</protein>
<reference evidence="3" key="1">
    <citation type="journal article" date="2009" name="Genome Res.">
        <title>Comparative genomic analyses of the human fungal pathogens Coccidioides and their relatives.</title>
        <authorList>
            <person name="Sharpton T.J."/>
            <person name="Stajich J.E."/>
            <person name="Rounsley S.D."/>
            <person name="Gardner M.J."/>
            <person name="Wortman J.R."/>
            <person name="Jordar V.S."/>
            <person name="Maiti R."/>
            <person name="Kodira C.D."/>
            <person name="Neafsey D.E."/>
            <person name="Zeng Q."/>
            <person name="Hung C.-Y."/>
            <person name="McMahan C."/>
            <person name="Muszewska A."/>
            <person name="Grynberg M."/>
            <person name="Mandel M.A."/>
            <person name="Kellner E.M."/>
            <person name="Barker B.M."/>
            <person name="Galgiani J.N."/>
            <person name="Orbach M.J."/>
            <person name="Kirkland T.N."/>
            <person name="Cole G.T."/>
            <person name="Henn M.R."/>
            <person name="Birren B.W."/>
            <person name="Taylor J.W."/>
        </authorList>
    </citation>
    <scope>NUCLEOTIDE SEQUENCE [LARGE SCALE GENOMIC DNA]</scope>
    <source>
        <strain evidence="3">UAMH 1704</strain>
    </source>
</reference>
<proteinExistence type="predicted"/>